<reference evidence="1 2" key="1">
    <citation type="submission" date="2019-03" db="EMBL/GenBank/DDBJ databases">
        <title>Draft genome sequences of novel Actinobacteria.</title>
        <authorList>
            <person name="Sahin N."/>
            <person name="Ay H."/>
            <person name="Saygin H."/>
        </authorList>
    </citation>
    <scope>NUCLEOTIDE SEQUENCE [LARGE SCALE GENOMIC DNA]</scope>
    <source>
        <strain evidence="1 2">DSM 45941</strain>
    </source>
</reference>
<dbReference type="RefSeq" id="WP_132197514.1">
    <property type="nucleotide sequence ID" value="NZ_SMKY01000047.1"/>
</dbReference>
<dbReference type="EMBL" id="SMKY01000047">
    <property type="protein sequence ID" value="TDD84160.1"/>
    <property type="molecule type" value="Genomic_DNA"/>
</dbReference>
<gene>
    <name evidence="1" type="ORF">E1293_13380</name>
</gene>
<protein>
    <submittedName>
        <fullName evidence="1">Uncharacterized protein</fullName>
    </submittedName>
</protein>
<keyword evidence="2" id="KW-1185">Reference proteome</keyword>
<proteinExistence type="predicted"/>
<comment type="caution">
    <text evidence="1">The sequence shown here is derived from an EMBL/GenBank/DDBJ whole genome shotgun (WGS) entry which is preliminary data.</text>
</comment>
<organism evidence="1 2">
    <name type="scientific">Actinomadura darangshiensis</name>
    <dbReference type="NCBI Taxonomy" id="705336"/>
    <lineage>
        <taxon>Bacteria</taxon>
        <taxon>Bacillati</taxon>
        <taxon>Actinomycetota</taxon>
        <taxon>Actinomycetes</taxon>
        <taxon>Streptosporangiales</taxon>
        <taxon>Thermomonosporaceae</taxon>
        <taxon>Actinomadura</taxon>
    </lineage>
</organism>
<sequence>MSGDRLPIETHRAVEYRLVDHGLQDGGFTVTRAADGARYDIIGVCPGCGARVVRQWTFGPPGAKSRRDERRMPKPGPRTLTCDCGSVHADRPPENYDKGCGAFWQVMLP</sequence>
<evidence type="ECO:0000313" key="1">
    <source>
        <dbReference type="EMBL" id="TDD84160.1"/>
    </source>
</evidence>
<accession>A0A4R5BGZ9</accession>
<dbReference type="Proteomes" id="UP000295578">
    <property type="component" value="Unassembled WGS sequence"/>
</dbReference>
<evidence type="ECO:0000313" key="2">
    <source>
        <dbReference type="Proteomes" id="UP000295578"/>
    </source>
</evidence>
<dbReference type="AlphaFoldDB" id="A0A4R5BGZ9"/>
<dbReference type="OrthoDB" id="3481194at2"/>
<name>A0A4R5BGZ9_9ACTN</name>